<dbReference type="InterPro" id="IPR011050">
    <property type="entry name" value="Pectin_lyase_fold/virulence"/>
</dbReference>
<accession>A0A0F9SQ53</accession>
<protein>
    <recommendedName>
        <fullName evidence="2">Pectinesterase catalytic domain-containing protein</fullName>
    </recommendedName>
</protein>
<gene>
    <name evidence="1" type="ORF">LCGC14_0423330</name>
</gene>
<dbReference type="InterPro" id="IPR012334">
    <property type="entry name" value="Pectin_lyas_fold"/>
</dbReference>
<evidence type="ECO:0000313" key="1">
    <source>
        <dbReference type="EMBL" id="KKN71170.1"/>
    </source>
</evidence>
<proteinExistence type="predicted"/>
<reference evidence="1" key="1">
    <citation type="journal article" date="2015" name="Nature">
        <title>Complex archaea that bridge the gap between prokaryotes and eukaryotes.</title>
        <authorList>
            <person name="Spang A."/>
            <person name="Saw J.H."/>
            <person name="Jorgensen S.L."/>
            <person name="Zaremba-Niedzwiedzka K."/>
            <person name="Martijn J."/>
            <person name="Lind A.E."/>
            <person name="van Eijk R."/>
            <person name="Schleper C."/>
            <person name="Guy L."/>
            <person name="Ettema T.J."/>
        </authorList>
    </citation>
    <scope>NUCLEOTIDE SEQUENCE</scope>
</reference>
<evidence type="ECO:0008006" key="2">
    <source>
        <dbReference type="Google" id="ProtNLM"/>
    </source>
</evidence>
<dbReference type="SUPFAM" id="SSF51126">
    <property type="entry name" value="Pectin lyase-like"/>
    <property type="match status" value="1"/>
</dbReference>
<comment type="caution">
    <text evidence="1">The sequence shown here is derived from an EMBL/GenBank/DDBJ whole genome shotgun (WGS) entry which is preliminary data.</text>
</comment>
<sequence length="742" mass="77856">MPANTPADSRLLDPDTFGTTVFIKRGDALGTSEGSTATPVNWRNVVIVDQDGGGDFTTIQAAIDSITTASVAEVFTVYVMGGNYVEATITMKSFVFVRGIIGGGDSTGVLISVTNSASGAIIEADDSGFQDIVISASSSGVNWTLDVDTARIHFSMHHTRVLGRSRLGAGVYMSCHFTGTVDLNGSGVLSLPTLNNCHIVITGGGSLSSGVTDHGHIVGGAVWATPNITNSNISLGPQVVCTGVDFVLDRDGLSTRDWNYSCRGLFSGCSFSHYDPAPTNATEIDPTEGTYVGCMFNGISVHATPSNGPIAFAGSSWDMSGLTNGGPCLNIAANTHPVILSGSVLRQAEATDSLIETSVTNAILELNGNTYRGTIPAATVANLRLRGTDVRSEFFPVNTMNGTGAVVEKGVHPVMELNVAAETAYVMARLAPPADVARILDARLVVSGEFDKAEDTFTNTTGTALASHTSDTGEAWTLVAGTATIEGNRTTGTAAGIHTWGAAGDTGFLQALINHAGIANLKLGLLFRYSDVNNYWRVEIKERSTSANIDLRLVKRVAGVETTVASTHVGGASFNGTVGVSFFGDDIKVFCDTGLEDNGLVFEVTDAFNNTATVVGLYFGGSSSTHYFDDLAFWRGDTTLDLTVDTDYGQEASPLDELTDSLTLANQAIAHRVFSYIDIRDALTGVKQGSIIGLKVTLDALGTVNTALHVHGVLLRTLPASIPLRATQVATDGTESQQITYR</sequence>
<dbReference type="Gene3D" id="2.160.20.10">
    <property type="entry name" value="Single-stranded right-handed beta-helix, Pectin lyase-like"/>
    <property type="match status" value="1"/>
</dbReference>
<organism evidence="1">
    <name type="scientific">marine sediment metagenome</name>
    <dbReference type="NCBI Taxonomy" id="412755"/>
    <lineage>
        <taxon>unclassified sequences</taxon>
        <taxon>metagenomes</taxon>
        <taxon>ecological metagenomes</taxon>
    </lineage>
</organism>
<dbReference type="AlphaFoldDB" id="A0A0F9SQ53"/>
<dbReference type="EMBL" id="LAZR01000388">
    <property type="protein sequence ID" value="KKN71170.1"/>
    <property type="molecule type" value="Genomic_DNA"/>
</dbReference>
<name>A0A0F9SQ53_9ZZZZ</name>